<name>A0A9R1WI19_LACSA</name>
<evidence type="ECO:0000313" key="2">
    <source>
        <dbReference type="EMBL" id="KAJ0223050.1"/>
    </source>
</evidence>
<sequence length="105" mass="12137">MTKSLVYNVIYLYGANVKLVQGMIDFLLSSFFFLSGLHLFLLFLETRKEKWPNLEKITPGSNALVCNVLEALSFFHKESNGSLTWLMKKKHHFRVPSRDLSSLQL</sequence>
<keyword evidence="1" id="KW-0472">Membrane</keyword>
<reference evidence="2 3" key="1">
    <citation type="journal article" date="2017" name="Nat. Commun.">
        <title>Genome assembly with in vitro proximity ligation data and whole-genome triplication in lettuce.</title>
        <authorList>
            <person name="Reyes-Chin-Wo S."/>
            <person name="Wang Z."/>
            <person name="Yang X."/>
            <person name="Kozik A."/>
            <person name="Arikit S."/>
            <person name="Song C."/>
            <person name="Xia L."/>
            <person name="Froenicke L."/>
            <person name="Lavelle D.O."/>
            <person name="Truco M.J."/>
            <person name="Xia R."/>
            <person name="Zhu S."/>
            <person name="Xu C."/>
            <person name="Xu H."/>
            <person name="Xu X."/>
            <person name="Cox K."/>
            <person name="Korf I."/>
            <person name="Meyers B.C."/>
            <person name="Michelmore R.W."/>
        </authorList>
    </citation>
    <scope>NUCLEOTIDE SEQUENCE [LARGE SCALE GENOMIC DNA]</scope>
    <source>
        <strain evidence="3">cv. Salinas</strain>
        <tissue evidence="2">Seedlings</tissue>
    </source>
</reference>
<evidence type="ECO:0000313" key="3">
    <source>
        <dbReference type="Proteomes" id="UP000235145"/>
    </source>
</evidence>
<comment type="caution">
    <text evidence="2">The sequence shown here is derived from an EMBL/GenBank/DDBJ whole genome shotgun (WGS) entry which is preliminary data.</text>
</comment>
<keyword evidence="1" id="KW-0812">Transmembrane</keyword>
<keyword evidence="3" id="KW-1185">Reference proteome</keyword>
<evidence type="ECO:0000256" key="1">
    <source>
        <dbReference type="SAM" id="Phobius"/>
    </source>
</evidence>
<gene>
    <name evidence="2" type="ORF">LSAT_V11C200095280</name>
</gene>
<organism evidence="2 3">
    <name type="scientific">Lactuca sativa</name>
    <name type="common">Garden lettuce</name>
    <dbReference type="NCBI Taxonomy" id="4236"/>
    <lineage>
        <taxon>Eukaryota</taxon>
        <taxon>Viridiplantae</taxon>
        <taxon>Streptophyta</taxon>
        <taxon>Embryophyta</taxon>
        <taxon>Tracheophyta</taxon>
        <taxon>Spermatophyta</taxon>
        <taxon>Magnoliopsida</taxon>
        <taxon>eudicotyledons</taxon>
        <taxon>Gunneridae</taxon>
        <taxon>Pentapetalae</taxon>
        <taxon>asterids</taxon>
        <taxon>campanulids</taxon>
        <taxon>Asterales</taxon>
        <taxon>Asteraceae</taxon>
        <taxon>Cichorioideae</taxon>
        <taxon>Cichorieae</taxon>
        <taxon>Lactucinae</taxon>
        <taxon>Lactuca</taxon>
    </lineage>
</organism>
<proteinExistence type="predicted"/>
<keyword evidence="1" id="KW-1133">Transmembrane helix</keyword>
<feature type="transmembrane region" description="Helical" evidence="1">
    <location>
        <begin position="20"/>
        <end position="44"/>
    </location>
</feature>
<protein>
    <submittedName>
        <fullName evidence="2">Uncharacterized protein</fullName>
    </submittedName>
</protein>
<accession>A0A9R1WI19</accession>
<dbReference type="EMBL" id="NBSK02000002">
    <property type="protein sequence ID" value="KAJ0223050.1"/>
    <property type="molecule type" value="Genomic_DNA"/>
</dbReference>
<dbReference type="Proteomes" id="UP000235145">
    <property type="component" value="Unassembled WGS sequence"/>
</dbReference>
<dbReference type="AlphaFoldDB" id="A0A9R1WI19"/>